<dbReference type="CDD" id="cd06971">
    <property type="entry name" value="PgpA"/>
    <property type="match status" value="1"/>
</dbReference>
<dbReference type="EMBL" id="QEQK01000006">
    <property type="protein sequence ID" value="PWN56168.1"/>
    <property type="molecule type" value="Genomic_DNA"/>
</dbReference>
<keyword evidence="1" id="KW-0443">Lipid metabolism</keyword>
<feature type="transmembrane region" description="Helical" evidence="2">
    <location>
        <begin position="112"/>
        <end position="132"/>
    </location>
</feature>
<keyword evidence="1" id="KW-0442">Lipid degradation</keyword>
<gene>
    <name evidence="4" type="ORF">DEH80_07795</name>
</gene>
<name>A0A363UL77_9GAMM</name>
<keyword evidence="1 2" id="KW-0472">Membrane</keyword>
<comment type="caution">
    <text evidence="4">The sequence shown here is derived from an EMBL/GenBank/DDBJ whole genome shotgun (WGS) entry which is preliminary data.</text>
</comment>
<keyword evidence="1" id="KW-0479">Metal-binding</keyword>
<evidence type="ECO:0000259" key="3">
    <source>
        <dbReference type="Pfam" id="PF04608"/>
    </source>
</evidence>
<dbReference type="AlphaFoldDB" id="A0A363UL77"/>
<dbReference type="PIRSF" id="PIRSF006162">
    <property type="entry name" value="PgpA"/>
    <property type="match status" value="1"/>
</dbReference>
<dbReference type="OrthoDB" id="9804091at2"/>
<dbReference type="SUPFAM" id="SSF101307">
    <property type="entry name" value="YutG-like"/>
    <property type="match status" value="1"/>
</dbReference>
<dbReference type="GO" id="GO:0046872">
    <property type="term" value="F:metal ion binding"/>
    <property type="evidence" value="ECO:0007669"/>
    <property type="project" value="UniProtKB-KW"/>
</dbReference>
<sequence length="177" mass="19684">MTPRPPNRLILTTPVHFWAFGFGSGLAPVAPGTFGSLVGLLLYGVIGWLPRELYWAVVVLAFLFGLYICGASARLLKVHDEPGIVWDEIVGLWLALIPLNMAIPQMVAPMPVWVWAVITFIWFRFFDILKPWPIRWVDRHVGGGTGIVLDDVLAGVYAGLFTVLTGWPIAWVFAWLG</sequence>
<dbReference type="GO" id="GO:0006655">
    <property type="term" value="P:phosphatidylglycerol biosynthetic process"/>
    <property type="evidence" value="ECO:0007669"/>
    <property type="project" value="UniProtKB-UniPathway"/>
</dbReference>
<dbReference type="GO" id="GO:0005886">
    <property type="term" value="C:plasma membrane"/>
    <property type="evidence" value="ECO:0007669"/>
    <property type="project" value="UniProtKB-SubCell"/>
</dbReference>
<evidence type="ECO:0000256" key="2">
    <source>
        <dbReference type="SAM" id="Phobius"/>
    </source>
</evidence>
<dbReference type="PANTHER" id="PTHR36305:SF1">
    <property type="entry name" value="PHOSPHATIDYLGLYCEROPHOSPHATASE A"/>
    <property type="match status" value="1"/>
</dbReference>
<dbReference type="UniPathway" id="UPA00084">
    <property type="reaction ID" value="UER00504"/>
</dbReference>
<dbReference type="InterPro" id="IPR007686">
    <property type="entry name" value="YutG/PgpA"/>
</dbReference>
<keyword evidence="1" id="KW-1003">Cell membrane</keyword>
<organism evidence="4 5">
    <name type="scientific">Abyssibacter profundi</name>
    <dbReference type="NCBI Taxonomy" id="2182787"/>
    <lineage>
        <taxon>Bacteria</taxon>
        <taxon>Pseudomonadati</taxon>
        <taxon>Pseudomonadota</taxon>
        <taxon>Gammaproteobacteria</taxon>
        <taxon>Chromatiales</taxon>
        <taxon>Oceanococcaceae</taxon>
        <taxon>Abyssibacter</taxon>
    </lineage>
</organism>
<keyword evidence="1" id="KW-1208">Phospholipid metabolism</keyword>
<dbReference type="PANTHER" id="PTHR36305">
    <property type="entry name" value="PHOSPHATIDYLGLYCEROPHOSPHATASE A"/>
    <property type="match status" value="1"/>
</dbReference>
<keyword evidence="2" id="KW-1133">Transmembrane helix</keyword>
<dbReference type="RefSeq" id="WP_109719939.1">
    <property type="nucleotide sequence ID" value="NZ_QEQK01000006.1"/>
</dbReference>
<feature type="domain" description="YutG/PgpA" evidence="3">
    <location>
        <begin position="19"/>
        <end position="163"/>
    </location>
</feature>
<evidence type="ECO:0000313" key="4">
    <source>
        <dbReference type="EMBL" id="PWN56168.1"/>
    </source>
</evidence>
<keyword evidence="1" id="KW-0378">Hydrolase</keyword>
<keyword evidence="1" id="KW-0595">Phospholipid degradation</keyword>
<keyword evidence="1" id="KW-0997">Cell inner membrane</keyword>
<feature type="transmembrane region" description="Helical" evidence="2">
    <location>
        <begin position="152"/>
        <end position="176"/>
    </location>
</feature>
<comment type="catalytic activity">
    <reaction evidence="1">
        <text>a 1,2-diacyl-sn-glycero-3-phospho-(1'-sn-glycero-3'-phosphate) + H2O = a 1,2-diacyl-sn-glycero-3-phospho-(1'-sn-glycerol) + phosphate</text>
        <dbReference type="Rhea" id="RHEA:33751"/>
        <dbReference type="ChEBI" id="CHEBI:15377"/>
        <dbReference type="ChEBI" id="CHEBI:43474"/>
        <dbReference type="ChEBI" id="CHEBI:60110"/>
        <dbReference type="ChEBI" id="CHEBI:64716"/>
        <dbReference type="EC" id="3.1.3.27"/>
    </reaction>
</comment>
<comment type="cofactor">
    <cofactor evidence="1">
        <name>Mg(2+)</name>
        <dbReference type="ChEBI" id="CHEBI:18420"/>
    </cofactor>
</comment>
<feature type="transmembrane region" description="Helical" evidence="2">
    <location>
        <begin position="53"/>
        <end position="73"/>
    </location>
</feature>
<comment type="function">
    <text evidence="1">Lipid phosphatase which dephosphorylates phosphatidylglycerophosphate (PGP) to phosphatidylglycerol (PG).</text>
</comment>
<accession>A0A363UL77</accession>
<comment type="pathway">
    <text evidence="1">Phospholipid metabolism; phosphatidylglycerol biosynthesis; phosphatidylglycerol from CDP-diacylglycerol: step 2/2.</text>
</comment>
<evidence type="ECO:0000313" key="5">
    <source>
        <dbReference type="Proteomes" id="UP000251800"/>
    </source>
</evidence>
<dbReference type="EC" id="3.1.3.27" evidence="1"/>
<reference evidence="4 5" key="1">
    <citation type="submission" date="2018-05" db="EMBL/GenBank/DDBJ databases">
        <title>Abyssibacter profundi OUC007T gen. nov., sp. nov, a marine bacterium isolated from seawater of the Mariana Trench.</title>
        <authorList>
            <person name="Zhou S."/>
        </authorList>
    </citation>
    <scope>NUCLEOTIDE SEQUENCE [LARGE SCALE GENOMIC DNA]</scope>
    <source>
        <strain evidence="4 5">OUC007</strain>
    </source>
</reference>
<dbReference type="GO" id="GO:0009395">
    <property type="term" value="P:phospholipid catabolic process"/>
    <property type="evidence" value="ECO:0007669"/>
    <property type="project" value="UniProtKB-KW"/>
</dbReference>
<evidence type="ECO:0000256" key="1">
    <source>
        <dbReference type="PIRNR" id="PIRNR006162"/>
    </source>
</evidence>
<dbReference type="InterPro" id="IPR026037">
    <property type="entry name" value="PgpA"/>
</dbReference>
<dbReference type="InterPro" id="IPR036681">
    <property type="entry name" value="PgpA-like_sf"/>
</dbReference>
<proteinExistence type="predicted"/>
<dbReference type="Pfam" id="PF04608">
    <property type="entry name" value="PgpA"/>
    <property type="match status" value="1"/>
</dbReference>
<keyword evidence="5" id="KW-1185">Reference proteome</keyword>
<feature type="transmembrane region" description="Helical" evidence="2">
    <location>
        <begin position="20"/>
        <end position="46"/>
    </location>
</feature>
<dbReference type="GO" id="GO:0008962">
    <property type="term" value="F:phosphatidylglycerophosphatase activity"/>
    <property type="evidence" value="ECO:0007669"/>
    <property type="project" value="UniProtKB-EC"/>
</dbReference>
<keyword evidence="1" id="KW-0460">Magnesium</keyword>
<keyword evidence="1 2" id="KW-0812">Transmembrane</keyword>
<dbReference type="Proteomes" id="UP000251800">
    <property type="component" value="Unassembled WGS sequence"/>
</dbReference>
<protein>
    <recommendedName>
        <fullName evidence="1">Phosphatidylglycerophosphatase A</fullName>
        <ecNumber evidence="1">3.1.3.27</ecNumber>
    </recommendedName>
    <alternativeName>
        <fullName evidence="1">Phosphatidylglycerolphosphate phosphatase A</fullName>
    </alternativeName>
</protein>
<comment type="subcellular location">
    <subcellularLocation>
        <location evidence="1">Cell inner membrane</location>
        <topology evidence="1">Multi-pass membrane protein</topology>
    </subcellularLocation>
</comment>